<gene>
    <name evidence="2" type="ORF">EZV62_008981</name>
</gene>
<proteinExistence type="predicted"/>
<protein>
    <recommendedName>
        <fullName evidence="4">CCHC-type domain-containing protein</fullName>
    </recommendedName>
</protein>
<organism evidence="2 3">
    <name type="scientific">Acer yangbiense</name>
    <dbReference type="NCBI Taxonomy" id="1000413"/>
    <lineage>
        <taxon>Eukaryota</taxon>
        <taxon>Viridiplantae</taxon>
        <taxon>Streptophyta</taxon>
        <taxon>Embryophyta</taxon>
        <taxon>Tracheophyta</taxon>
        <taxon>Spermatophyta</taxon>
        <taxon>Magnoliopsida</taxon>
        <taxon>eudicotyledons</taxon>
        <taxon>Gunneridae</taxon>
        <taxon>Pentapetalae</taxon>
        <taxon>rosids</taxon>
        <taxon>malvids</taxon>
        <taxon>Sapindales</taxon>
        <taxon>Sapindaceae</taxon>
        <taxon>Hippocastanoideae</taxon>
        <taxon>Acereae</taxon>
        <taxon>Acer</taxon>
    </lineage>
</organism>
<feature type="region of interest" description="Disordered" evidence="1">
    <location>
        <begin position="170"/>
        <end position="189"/>
    </location>
</feature>
<evidence type="ECO:0000256" key="1">
    <source>
        <dbReference type="SAM" id="MobiDB-lite"/>
    </source>
</evidence>
<dbReference type="EMBL" id="VAHF01000003">
    <property type="protein sequence ID" value="TXG67706.1"/>
    <property type="molecule type" value="Genomic_DNA"/>
</dbReference>
<evidence type="ECO:0008006" key="4">
    <source>
        <dbReference type="Google" id="ProtNLM"/>
    </source>
</evidence>
<name>A0A5C7IGY5_9ROSI</name>
<accession>A0A5C7IGY5</accession>
<dbReference type="Proteomes" id="UP000323000">
    <property type="component" value="Chromosome 3"/>
</dbReference>
<dbReference type="PANTHER" id="PTHR47481">
    <property type="match status" value="1"/>
</dbReference>
<dbReference type="PANTHER" id="PTHR47481:SF31">
    <property type="entry name" value="OS01G0873500 PROTEIN"/>
    <property type="match status" value="1"/>
</dbReference>
<sequence>MVSEQYSHAFSTPVQADSTQPLFTKGSRLLNPLKLELTVKLDHNNFLLRRQQIIAAIKVLDQEESIMDALAYSVYILSEDDKIMYILGGLGAEYDSFVIPITSMPNTYSVPEITALLMYHEARIEQHTQTEVVSVNMVSNNQGFTCVQSGQGSGNFGQISCGQFNEQNNNKGGGRGYQNGCRRGRGRERYNNSNRQTQCQICRRLGHSAPRCYYRFDQTFQTGTNSQNNTNSQMQQC</sequence>
<dbReference type="OrthoDB" id="1845088at2759"/>
<reference evidence="3" key="1">
    <citation type="journal article" date="2019" name="Gigascience">
        <title>De novo genome assembly of the endangered Acer yangbiense, a plant species with extremely small populations endemic to Yunnan Province, China.</title>
        <authorList>
            <person name="Yang J."/>
            <person name="Wariss H.M."/>
            <person name="Tao L."/>
            <person name="Zhang R."/>
            <person name="Yun Q."/>
            <person name="Hollingsworth P."/>
            <person name="Dao Z."/>
            <person name="Luo G."/>
            <person name="Guo H."/>
            <person name="Ma Y."/>
            <person name="Sun W."/>
        </authorList>
    </citation>
    <scope>NUCLEOTIDE SEQUENCE [LARGE SCALE GENOMIC DNA]</scope>
    <source>
        <strain evidence="3">cv. Malutang</strain>
    </source>
</reference>
<keyword evidence="3" id="KW-1185">Reference proteome</keyword>
<evidence type="ECO:0000313" key="3">
    <source>
        <dbReference type="Proteomes" id="UP000323000"/>
    </source>
</evidence>
<evidence type="ECO:0000313" key="2">
    <source>
        <dbReference type="EMBL" id="TXG67706.1"/>
    </source>
</evidence>
<comment type="caution">
    <text evidence="2">The sequence shown here is derived from an EMBL/GenBank/DDBJ whole genome shotgun (WGS) entry which is preliminary data.</text>
</comment>
<dbReference type="AlphaFoldDB" id="A0A5C7IGY5"/>